<sequence>MADIEDLAALATEWSRSIRAPASLQEVVTSGNCVGCGICEGIVGPEFIRMEVQPPKQRMRPVFLKEAEPKLLQKALAACPGAKVGSLPGWAPATGMEAFVGKAISIQRGYATDPETRLKAAAAGGLTTLGSHLLDTGKVAFVLHVKACALYSDVSAQGSKLSFTAAEVFEGKGSRYGPTAPLKSLEDALSRNQPFALVAKPCDINAMRNCALVDPRVDQLCKYMMTISCGTFADNECVDKFLSKNKVDPSEVEEFRWRGHGCPGACPYLRTKDGREVSKDYVDFWFENGQELGPLTYQWRCKMCADFIGYAADVVVMDCWPGGLPQRRHEITEDRKHEWDGWVLIIARTERGQELVDSAKEAGKLTLGPADPREILETQPHQARRAASQLVRRAAHAARGAPLPELDAGAALRVARWALDANFVDEVMKTGPPAPSGDAAGLREVLPQTLAEALLQMPERHIAYHLDNFKGTAKRLARGDAVEPCCLGKL</sequence>
<gene>
    <name evidence="3" type="ORF">EVOR1521_LOCUS28290</name>
</gene>
<evidence type="ECO:0000313" key="4">
    <source>
        <dbReference type="Proteomes" id="UP001178507"/>
    </source>
</evidence>
<reference evidence="3" key="1">
    <citation type="submission" date="2023-08" db="EMBL/GenBank/DDBJ databases">
        <authorList>
            <person name="Chen Y."/>
            <person name="Shah S."/>
            <person name="Dougan E. K."/>
            <person name="Thang M."/>
            <person name="Chan C."/>
        </authorList>
    </citation>
    <scope>NUCLEOTIDE SEQUENCE</scope>
</reference>
<organism evidence="3 4">
    <name type="scientific">Effrenium voratum</name>
    <dbReference type="NCBI Taxonomy" id="2562239"/>
    <lineage>
        <taxon>Eukaryota</taxon>
        <taxon>Sar</taxon>
        <taxon>Alveolata</taxon>
        <taxon>Dinophyceae</taxon>
        <taxon>Suessiales</taxon>
        <taxon>Symbiodiniaceae</taxon>
        <taxon>Effrenium</taxon>
    </lineage>
</organism>
<dbReference type="PANTHER" id="PTHR31332">
    <property type="entry name" value="7-HYDROXYMETHYL CHLOROPHYLL A REDUCTASE, CHLOROPLASTIC"/>
    <property type="match status" value="1"/>
</dbReference>
<protein>
    <recommendedName>
        <fullName evidence="5">Coenzyme F420 hydrogenase</fullName>
    </recommendedName>
</protein>
<dbReference type="Proteomes" id="UP001178507">
    <property type="component" value="Unassembled WGS sequence"/>
</dbReference>
<keyword evidence="4" id="KW-1185">Reference proteome</keyword>
<name>A0AA36JHG5_9DINO</name>
<evidence type="ECO:0008006" key="5">
    <source>
        <dbReference type="Google" id="ProtNLM"/>
    </source>
</evidence>
<feature type="domain" description="Coenzyme F420 hydrogenase/dehydrogenase beta subunit N-terminal" evidence="1">
    <location>
        <begin position="108"/>
        <end position="184"/>
    </location>
</feature>
<dbReference type="GO" id="GO:0090415">
    <property type="term" value="F:7-hydroxymethyl chlorophyll a reductase activity"/>
    <property type="evidence" value="ECO:0007669"/>
    <property type="project" value="TreeGrafter"/>
</dbReference>
<dbReference type="GO" id="GO:0009507">
    <property type="term" value="C:chloroplast"/>
    <property type="evidence" value="ECO:0007669"/>
    <property type="project" value="TreeGrafter"/>
</dbReference>
<dbReference type="EMBL" id="CAUJNA010003622">
    <property type="protein sequence ID" value="CAJ1406292.1"/>
    <property type="molecule type" value="Genomic_DNA"/>
</dbReference>
<evidence type="ECO:0000259" key="1">
    <source>
        <dbReference type="Pfam" id="PF04422"/>
    </source>
</evidence>
<accession>A0AA36JHG5</accession>
<evidence type="ECO:0000313" key="3">
    <source>
        <dbReference type="EMBL" id="CAJ1406292.1"/>
    </source>
</evidence>
<feature type="domain" description="Coenzyme F420 hydrogenase/dehydrogenase beta subunit C-terminal" evidence="2">
    <location>
        <begin position="195"/>
        <end position="371"/>
    </location>
</feature>
<dbReference type="PANTHER" id="PTHR31332:SF0">
    <property type="entry name" value="7-HYDROXYMETHYL CHLOROPHYLL A REDUCTASE, CHLOROPLASTIC"/>
    <property type="match status" value="1"/>
</dbReference>
<dbReference type="InterPro" id="IPR045220">
    <property type="entry name" value="FRHB/FDHB/HCAR-like"/>
</dbReference>
<dbReference type="Pfam" id="PF04432">
    <property type="entry name" value="FrhB_FdhB_C"/>
    <property type="match status" value="1"/>
</dbReference>
<proteinExistence type="predicted"/>
<dbReference type="Pfam" id="PF04422">
    <property type="entry name" value="FrhB_FdhB_N"/>
    <property type="match status" value="1"/>
</dbReference>
<evidence type="ECO:0000259" key="2">
    <source>
        <dbReference type="Pfam" id="PF04432"/>
    </source>
</evidence>
<dbReference type="InterPro" id="IPR007516">
    <property type="entry name" value="Co_F420_Hydgase/DH_bsu_N"/>
</dbReference>
<dbReference type="AlphaFoldDB" id="A0AA36JHG5"/>
<comment type="caution">
    <text evidence="3">The sequence shown here is derived from an EMBL/GenBank/DDBJ whole genome shotgun (WGS) entry which is preliminary data.</text>
</comment>
<dbReference type="GO" id="GO:0033354">
    <property type="term" value="P:chlorophyll cycle"/>
    <property type="evidence" value="ECO:0007669"/>
    <property type="project" value="TreeGrafter"/>
</dbReference>
<dbReference type="InterPro" id="IPR007525">
    <property type="entry name" value="FrhB_FdhB_C"/>
</dbReference>